<dbReference type="Proteomes" id="UP000694865">
    <property type="component" value="Unplaced"/>
</dbReference>
<keyword evidence="3" id="KW-0067">ATP-binding</keyword>
<dbReference type="PANTHER" id="PTHR24223">
    <property type="entry name" value="ATP-BINDING CASSETTE SUB-FAMILY C"/>
    <property type="match status" value="1"/>
</dbReference>
<keyword evidence="4" id="KW-1133">Transmembrane helix</keyword>
<dbReference type="InterPro" id="IPR036640">
    <property type="entry name" value="ABC1_TM_sf"/>
</dbReference>
<organism evidence="6 7">
    <name type="scientific">Saccoglossus kowalevskii</name>
    <name type="common">Acorn worm</name>
    <dbReference type="NCBI Taxonomy" id="10224"/>
    <lineage>
        <taxon>Eukaryota</taxon>
        <taxon>Metazoa</taxon>
        <taxon>Hemichordata</taxon>
        <taxon>Enteropneusta</taxon>
        <taxon>Harrimaniidae</taxon>
        <taxon>Saccoglossus</taxon>
    </lineage>
</organism>
<keyword evidence="5" id="KW-0472">Membrane</keyword>
<keyword evidence="1" id="KW-0812">Transmembrane</keyword>
<feature type="non-terminal residue" evidence="7">
    <location>
        <position position="119"/>
    </location>
</feature>
<dbReference type="GeneID" id="102809602"/>
<gene>
    <name evidence="7" type="primary">LOC102809602</name>
</gene>
<dbReference type="Gene3D" id="1.20.1560.10">
    <property type="entry name" value="ABC transporter type 1, transmembrane domain"/>
    <property type="match status" value="1"/>
</dbReference>
<dbReference type="InterPro" id="IPR027417">
    <property type="entry name" value="P-loop_NTPase"/>
</dbReference>
<accession>A0ABM0MCC9</accession>
<sequence>ELIGTLINAVSGFSALLSCVYGVLQPSYVGLCLSYSITMSANLNNSVRLIADCEIQMNAVERVEHYTHIATEDYDGVYMPSDDWPTRGEIKLDNLSVKYAADLDPVLNDVTVHIKAGEK</sequence>
<evidence type="ECO:0000256" key="3">
    <source>
        <dbReference type="ARBA" id="ARBA00022840"/>
    </source>
</evidence>
<evidence type="ECO:0000313" key="6">
    <source>
        <dbReference type="Proteomes" id="UP000694865"/>
    </source>
</evidence>
<feature type="non-terminal residue" evidence="7">
    <location>
        <position position="1"/>
    </location>
</feature>
<dbReference type="RefSeq" id="XP_006817670.1">
    <property type="nucleotide sequence ID" value="XM_006817607.1"/>
</dbReference>
<dbReference type="Gene3D" id="3.40.50.300">
    <property type="entry name" value="P-loop containing nucleotide triphosphate hydrolases"/>
    <property type="match status" value="1"/>
</dbReference>
<evidence type="ECO:0000256" key="4">
    <source>
        <dbReference type="ARBA" id="ARBA00022989"/>
    </source>
</evidence>
<dbReference type="PANTHER" id="PTHR24223:SF461">
    <property type="entry name" value="ATP-BINDING CASSETTE SUB-FAMILY C MEMBER SUR"/>
    <property type="match status" value="1"/>
</dbReference>
<evidence type="ECO:0000256" key="5">
    <source>
        <dbReference type="ARBA" id="ARBA00023136"/>
    </source>
</evidence>
<keyword evidence="2" id="KW-0547">Nucleotide-binding</keyword>
<evidence type="ECO:0000256" key="1">
    <source>
        <dbReference type="ARBA" id="ARBA00022692"/>
    </source>
</evidence>
<proteinExistence type="predicted"/>
<protein>
    <submittedName>
        <fullName evidence="7">ABC transporter C family member 12-like</fullName>
    </submittedName>
</protein>
<name>A0ABM0MCC9_SACKO</name>
<keyword evidence="6" id="KW-1185">Reference proteome</keyword>
<evidence type="ECO:0000256" key="2">
    <source>
        <dbReference type="ARBA" id="ARBA00022741"/>
    </source>
</evidence>
<dbReference type="InterPro" id="IPR050173">
    <property type="entry name" value="ABC_transporter_C-like"/>
</dbReference>
<reference evidence="7" key="1">
    <citation type="submission" date="2025-08" db="UniProtKB">
        <authorList>
            <consortium name="RefSeq"/>
        </authorList>
    </citation>
    <scope>IDENTIFICATION</scope>
    <source>
        <tissue evidence="7">Testes</tissue>
    </source>
</reference>
<evidence type="ECO:0000313" key="7">
    <source>
        <dbReference type="RefSeq" id="XP_006817670.1"/>
    </source>
</evidence>